<dbReference type="GO" id="GO:0071949">
    <property type="term" value="F:FAD binding"/>
    <property type="evidence" value="ECO:0007669"/>
    <property type="project" value="InterPro"/>
</dbReference>
<dbReference type="PANTHER" id="PTHR46865">
    <property type="entry name" value="OXIDOREDUCTASE-RELATED"/>
    <property type="match status" value="1"/>
</dbReference>
<dbReference type="Gene3D" id="3.30.9.10">
    <property type="entry name" value="D-Amino Acid Oxidase, subunit A, domain 2"/>
    <property type="match status" value="1"/>
</dbReference>
<dbReference type="Proteomes" id="UP000274843">
    <property type="component" value="Unassembled WGS sequence"/>
</dbReference>
<dbReference type="InterPro" id="IPR051704">
    <property type="entry name" value="FAD_aromatic-hydroxylase"/>
</dbReference>
<comment type="caution">
    <text evidence="2">The sequence shown here is derived from an EMBL/GenBank/DDBJ whole genome shotgun (WGS) entry which is preliminary data.</text>
</comment>
<dbReference type="GeneID" id="301843158"/>
<dbReference type="Pfam" id="PF01494">
    <property type="entry name" value="FAD_binding_3"/>
    <property type="match status" value="1"/>
</dbReference>
<feature type="domain" description="FAD-binding" evidence="1">
    <location>
        <begin position="4"/>
        <end position="335"/>
    </location>
</feature>
<gene>
    <name evidence="2" type="ORF">EDD35_1730</name>
</gene>
<protein>
    <submittedName>
        <fullName evidence="2">2-polyprenyl-6-methoxyphenol hydroxylase-like FAD-dependent oxidoreductase</fullName>
    </submittedName>
</protein>
<dbReference type="AlphaFoldDB" id="A0A3N2GTX9"/>
<sequence>MNRTVLISGASIAGPSTAFWLNRLGYATTVVERAPALREGGQAVDFRGEQVSVLRRMGLLEEIRARQTSMGEQHILDASGKRVASLPASMISGEVEIQRGDLSRVLYEATKDRTEYVFGDWITSLTETASGVEVTFAHGAPRTVDLVIGADGLHSGVRALAFGPESRFRTEMGYACAGFSAPNHLRLDHTGLIYNVLGRGVTYAAQDPDGPANIGFVFAADGLTYDRKDEDQVKRLIAEVYDGVGWEVPRLLEGLRDAADLYFDELAHVYLPRYTSGRVALVGDAGWGVGPGGGGTGLAMMAAYVLAGELAAAGGDHAVAFERYESEVRPAAEAGAKQAKGTGPFLAPRTARGLWLRNQSHRMLTTRVFSGVFDKMTLKAANTLKLKDYGI</sequence>
<accession>A0A3N2GTX9</accession>
<evidence type="ECO:0000259" key="1">
    <source>
        <dbReference type="Pfam" id="PF01494"/>
    </source>
</evidence>
<evidence type="ECO:0000313" key="2">
    <source>
        <dbReference type="EMBL" id="ROS39425.1"/>
    </source>
</evidence>
<dbReference type="PANTHER" id="PTHR46865:SF2">
    <property type="entry name" value="MONOOXYGENASE"/>
    <property type="match status" value="1"/>
</dbReference>
<proteinExistence type="predicted"/>
<dbReference type="EMBL" id="RKHY01000001">
    <property type="protein sequence ID" value="ROS39425.1"/>
    <property type="molecule type" value="Genomic_DNA"/>
</dbReference>
<dbReference type="Gene3D" id="3.50.50.60">
    <property type="entry name" value="FAD/NAD(P)-binding domain"/>
    <property type="match status" value="1"/>
</dbReference>
<dbReference type="PRINTS" id="PR00420">
    <property type="entry name" value="RNGMNOXGNASE"/>
</dbReference>
<evidence type="ECO:0000313" key="3">
    <source>
        <dbReference type="Proteomes" id="UP000274843"/>
    </source>
</evidence>
<dbReference type="InterPro" id="IPR036188">
    <property type="entry name" value="FAD/NAD-bd_sf"/>
</dbReference>
<dbReference type="RefSeq" id="WP_208722345.1">
    <property type="nucleotide sequence ID" value="NZ_RKHY01000001.1"/>
</dbReference>
<reference evidence="2 3" key="1">
    <citation type="submission" date="2018-11" db="EMBL/GenBank/DDBJ databases">
        <title>Sequencing the genomes of 1000 actinobacteria strains.</title>
        <authorList>
            <person name="Klenk H.-P."/>
        </authorList>
    </citation>
    <scope>NUCLEOTIDE SEQUENCE [LARGE SCALE GENOMIC DNA]</scope>
    <source>
        <strain evidence="2 3">DSM 44348</strain>
    </source>
</reference>
<name>A0A3N2GTX9_9PSEU</name>
<keyword evidence="3" id="KW-1185">Reference proteome</keyword>
<dbReference type="SUPFAM" id="SSF51905">
    <property type="entry name" value="FAD/NAD(P)-binding domain"/>
    <property type="match status" value="1"/>
</dbReference>
<organism evidence="2 3">
    <name type="scientific">Amycolatopsis thermoflava</name>
    <dbReference type="NCBI Taxonomy" id="84480"/>
    <lineage>
        <taxon>Bacteria</taxon>
        <taxon>Bacillati</taxon>
        <taxon>Actinomycetota</taxon>
        <taxon>Actinomycetes</taxon>
        <taxon>Pseudonocardiales</taxon>
        <taxon>Pseudonocardiaceae</taxon>
        <taxon>Amycolatopsis</taxon>
        <taxon>Amycolatopsis methanolica group</taxon>
    </lineage>
</organism>
<dbReference type="InterPro" id="IPR002938">
    <property type="entry name" value="FAD-bd"/>
</dbReference>